<dbReference type="EMBL" id="JAABOO010000001">
    <property type="protein sequence ID" value="NER13011.1"/>
    <property type="molecule type" value="Genomic_DNA"/>
</dbReference>
<keyword evidence="2" id="KW-1185">Reference proteome</keyword>
<organism evidence="1 2">
    <name type="scientific">Leptobacterium flavescens</name>
    <dbReference type="NCBI Taxonomy" id="472055"/>
    <lineage>
        <taxon>Bacteria</taxon>
        <taxon>Pseudomonadati</taxon>
        <taxon>Bacteroidota</taxon>
        <taxon>Flavobacteriia</taxon>
        <taxon>Flavobacteriales</taxon>
        <taxon>Flavobacteriaceae</taxon>
        <taxon>Leptobacterium</taxon>
    </lineage>
</organism>
<dbReference type="PANTHER" id="PTHR36452:SF1">
    <property type="entry name" value="DUF2461 DOMAIN-CONTAINING PROTEIN"/>
    <property type="match status" value="1"/>
</dbReference>
<evidence type="ECO:0000313" key="2">
    <source>
        <dbReference type="Proteomes" id="UP000468581"/>
    </source>
</evidence>
<dbReference type="PIRSF" id="PIRSF028451">
    <property type="entry name" value="UCP028451"/>
    <property type="match status" value="1"/>
</dbReference>
<comment type="caution">
    <text evidence="1">The sequence shown here is derived from an EMBL/GenBank/DDBJ whole genome shotgun (WGS) entry which is preliminary data.</text>
</comment>
<dbReference type="AlphaFoldDB" id="A0A6P0UI45"/>
<dbReference type="PANTHER" id="PTHR36452">
    <property type="entry name" value="CHROMOSOME 12, WHOLE GENOME SHOTGUN SEQUENCE"/>
    <property type="match status" value="1"/>
</dbReference>
<dbReference type="InterPro" id="IPR012808">
    <property type="entry name" value="CHP02453"/>
</dbReference>
<gene>
    <name evidence="1" type="ORF">GWK08_06145</name>
</gene>
<evidence type="ECO:0000313" key="1">
    <source>
        <dbReference type="EMBL" id="NER13011.1"/>
    </source>
</evidence>
<dbReference type="InterPro" id="IPR015996">
    <property type="entry name" value="UCP028451"/>
</dbReference>
<accession>A0A6P0UI45</accession>
<dbReference type="RefSeq" id="WP_163606014.1">
    <property type="nucleotide sequence ID" value="NZ_JAABOO010000001.1"/>
</dbReference>
<dbReference type="NCBIfam" id="TIGR02453">
    <property type="entry name" value="TIGR02453 family protein"/>
    <property type="match status" value="1"/>
</dbReference>
<name>A0A6P0UI45_9FLAO</name>
<dbReference type="Proteomes" id="UP000468581">
    <property type="component" value="Unassembled WGS sequence"/>
</dbReference>
<protein>
    <submittedName>
        <fullName evidence="1">TIGR02453 family protein</fullName>
    </submittedName>
</protein>
<dbReference type="Pfam" id="PF09365">
    <property type="entry name" value="DUF2461"/>
    <property type="match status" value="1"/>
</dbReference>
<reference evidence="1 2" key="1">
    <citation type="submission" date="2020-01" db="EMBL/GenBank/DDBJ databases">
        <title>Leptobacterium flavescens.</title>
        <authorList>
            <person name="Wang G."/>
        </authorList>
    </citation>
    <scope>NUCLEOTIDE SEQUENCE [LARGE SCALE GENOMIC DNA]</scope>
    <source>
        <strain evidence="1 2">KCTC 22160</strain>
    </source>
</reference>
<sequence>MSYFTEDYTAFFKELAGNNHKDWFHQHKKRYEASVKNPFQAFVGRLIEEIARYDKALHIEAKDCILRINRDIRFSKDKSPYNLHCTAFVSYGGRKDKSIPGIFLRFSPEMVGIMGGCFAPSKEQLHKIRTAIGSDVKGFRALIENKDFVKDFGEIRGEKIKRIPKEFQAAFEKEPLIANKQFYFMSEREPELITREDLLEEMMGYWQKMRPLNNFLINAIQS</sequence>
<proteinExistence type="predicted"/>